<evidence type="ECO:0000313" key="2">
    <source>
        <dbReference type="EMBL" id="KAG7472504.1"/>
    </source>
</evidence>
<protein>
    <submittedName>
        <fullName evidence="2">Uncharacterized protein</fullName>
    </submittedName>
</protein>
<dbReference type="OrthoDB" id="8886722at2759"/>
<organism evidence="2 3">
    <name type="scientific">Megalops atlanticus</name>
    <name type="common">Tarpon</name>
    <name type="synonym">Clupea gigantea</name>
    <dbReference type="NCBI Taxonomy" id="7932"/>
    <lineage>
        <taxon>Eukaryota</taxon>
        <taxon>Metazoa</taxon>
        <taxon>Chordata</taxon>
        <taxon>Craniata</taxon>
        <taxon>Vertebrata</taxon>
        <taxon>Euteleostomi</taxon>
        <taxon>Actinopterygii</taxon>
        <taxon>Neopterygii</taxon>
        <taxon>Teleostei</taxon>
        <taxon>Elopiformes</taxon>
        <taxon>Megalopidae</taxon>
        <taxon>Megalops</taxon>
    </lineage>
</organism>
<sequence length="335" mass="38386">MPEGKGTDLYSRAAAGVESRCNEHLMKSKTAAGDSQAQVCMQNSSQDGMKKLVFQMEEQKRMNEEKVLEVLQKAITERTEALKRVESLQNALQIAKAESARWQNLYQELRENCSQLRSSEEKSSDELHKGQLEIDGWWDANLRDELWDGEDLHAHIALLEEDIQPKRERLQELRGASYKMLDSIAQVCLSDGGSETDSLSWGKTALQCTQQKLSDKEKECMELRAELEAMEHECHSYQSRLTQCREELRLLNARRSEKHCGSWLSLTLILLLGAAVALMCVYHPELSHCLQDCYRVLTQQVQQNLQHCHTVLRQHVQKYLQEVASPEHSGCYQPI</sequence>
<keyword evidence="3" id="KW-1185">Reference proteome</keyword>
<gene>
    <name evidence="2" type="ORF">MATL_G00109480</name>
</gene>
<evidence type="ECO:0000256" key="1">
    <source>
        <dbReference type="SAM" id="Coils"/>
    </source>
</evidence>
<dbReference type="Proteomes" id="UP001046870">
    <property type="component" value="Chromosome 8"/>
</dbReference>
<reference evidence="2" key="1">
    <citation type="submission" date="2021-01" db="EMBL/GenBank/DDBJ databases">
        <authorList>
            <person name="Zahm M."/>
            <person name="Roques C."/>
            <person name="Cabau C."/>
            <person name="Klopp C."/>
            <person name="Donnadieu C."/>
            <person name="Jouanno E."/>
            <person name="Lampietro C."/>
            <person name="Louis A."/>
            <person name="Herpin A."/>
            <person name="Echchiki A."/>
            <person name="Berthelot C."/>
            <person name="Parey E."/>
            <person name="Roest-Crollius H."/>
            <person name="Braasch I."/>
            <person name="Postlethwait J."/>
            <person name="Bobe J."/>
            <person name="Montfort J."/>
            <person name="Bouchez O."/>
            <person name="Begum T."/>
            <person name="Mejri S."/>
            <person name="Adams A."/>
            <person name="Chen W.-J."/>
            <person name="Guiguen Y."/>
        </authorList>
    </citation>
    <scope>NUCLEOTIDE SEQUENCE</scope>
    <source>
        <strain evidence="2">YG-15Mar2019-1</strain>
        <tissue evidence="2">Brain</tissue>
    </source>
</reference>
<keyword evidence="1" id="KW-0175">Coiled coil</keyword>
<name>A0A9D3PZJ1_MEGAT</name>
<comment type="caution">
    <text evidence="2">The sequence shown here is derived from an EMBL/GenBank/DDBJ whole genome shotgun (WGS) entry which is preliminary data.</text>
</comment>
<feature type="coiled-coil region" evidence="1">
    <location>
        <begin position="206"/>
        <end position="247"/>
    </location>
</feature>
<evidence type="ECO:0000313" key="3">
    <source>
        <dbReference type="Proteomes" id="UP001046870"/>
    </source>
</evidence>
<proteinExistence type="predicted"/>
<dbReference type="AlphaFoldDB" id="A0A9D3PZJ1"/>
<accession>A0A9D3PZJ1</accession>
<feature type="coiled-coil region" evidence="1">
    <location>
        <begin position="71"/>
        <end position="126"/>
    </location>
</feature>
<dbReference type="EMBL" id="JAFDVH010000008">
    <property type="protein sequence ID" value="KAG7472504.1"/>
    <property type="molecule type" value="Genomic_DNA"/>
</dbReference>